<reference evidence="4" key="1">
    <citation type="submission" date="2017-01" db="EMBL/GenBank/DDBJ databases">
        <authorList>
            <person name="Varghese N."/>
            <person name="Submissions S."/>
        </authorList>
    </citation>
    <scope>NUCLEOTIDE SEQUENCE [LARGE SCALE GENOMIC DNA]</scope>
    <source>
        <strain evidence="4">DSM 29430</strain>
    </source>
</reference>
<feature type="signal peptide" evidence="1">
    <location>
        <begin position="1"/>
        <end position="22"/>
    </location>
</feature>
<dbReference type="AlphaFoldDB" id="A0A1N7NGL0"/>
<name>A0A1N7NGL0_9RHOB</name>
<dbReference type="EMBL" id="FTOQ01000008">
    <property type="protein sequence ID" value="SIS97456.1"/>
    <property type="molecule type" value="Genomic_DNA"/>
</dbReference>
<feature type="domain" description="ABC-type transport auxiliary lipoprotein component" evidence="2">
    <location>
        <begin position="34"/>
        <end position="194"/>
    </location>
</feature>
<keyword evidence="1" id="KW-0732">Signal</keyword>
<protein>
    <submittedName>
        <fullName evidence="3">Cholesterol transport system auxiliary component</fullName>
    </submittedName>
</protein>
<dbReference type="SUPFAM" id="SSF159594">
    <property type="entry name" value="XCC0632-like"/>
    <property type="match status" value="1"/>
</dbReference>
<keyword evidence="4" id="KW-1185">Reference proteome</keyword>
<evidence type="ECO:0000313" key="4">
    <source>
        <dbReference type="Proteomes" id="UP000186684"/>
    </source>
</evidence>
<dbReference type="STRING" id="633194.SAMN05421759_10877"/>
<evidence type="ECO:0000313" key="3">
    <source>
        <dbReference type="EMBL" id="SIS97456.1"/>
    </source>
</evidence>
<evidence type="ECO:0000259" key="2">
    <source>
        <dbReference type="Pfam" id="PF03886"/>
    </source>
</evidence>
<proteinExistence type="predicted"/>
<organism evidence="3 4">
    <name type="scientific">Roseivivax lentus</name>
    <dbReference type="NCBI Taxonomy" id="633194"/>
    <lineage>
        <taxon>Bacteria</taxon>
        <taxon>Pseudomonadati</taxon>
        <taxon>Pseudomonadota</taxon>
        <taxon>Alphaproteobacteria</taxon>
        <taxon>Rhodobacterales</taxon>
        <taxon>Roseobacteraceae</taxon>
        <taxon>Roseivivax</taxon>
    </lineage>
</organism>
<gene>
    <name evidence="3" type="ORF">SAMN05421759_10877</name>
</gene>
<dbReference type="InterPro" id="IPR005586">
    <property type="entry name" value="ABC_trans_aux"/>
</dbReference>
<sequence length="204" mass="21913">MPLLRPLALVALILLPGCSALSALSQATEALDVYELRAPESIAEAPRRLRLNVTVEEPTTTGALMTDRIMIKPSDLQAQYLPGARWGEEVPVMMQSLMLRALQATDGLTYVGREPLGLSGDVAVVSDLIDFQGRAVPGTETAIVTLRVSVQLVRERDVAILASRTFTAEAQTAGLENAQIVAGFDQASDILLAEFADWVVTGLR</sequence>
<dbReference type="Gene3D" id="3.40.50.10610">
    <property type="entry name" value="ABC-type transport auxiliary lipoprotein component"/>
    <property type="match status" value="1"/>
</dbReference>
<dbReference type="Proteomes" id="UP000186684">
    <property type="component" value="Unassembled WGS sequence"/>
</dbReference>
<evidence type="ECO:0000256" key="1">
    <source>
        <dbReference type="SAM" id="SignalP"/>
    </source>
</evidence>
<dbReference type="Pfam" id="PF03886">
    <property type="entry name" value="ABC_trans_aux"/>
    <property type="match status" value="1"/>
</dbReference>
<accession>A0A1N7NGL0</accession>
<feature type="chain" id="PRO_5012184888" evidence="1">
    <location>
        <begin position="23"/>
        <end position="204"/>
    </location>
</feature>
<dbReference type="RefSeq" id="WP_234990260.1">
    <property type="nucleotide sequence ID" value="NZ_FTOQ01000008.1"/>
</dbReference>